<evidence type="ECO:0000313" key="2">
    <source>
        <dbReference type="EMBL" id="MBW8682792.1"/>
    </source>
</evidence>
<feature type="transmembrane region" description="Helical" evidence="1">
    <location>
        <begin position="223"/>
        <end position="242"/>
    </location>
</feature>
<evidence type="ECO:0000256" key="1">
    <source>
        <dbReference type="SAM" id="Phobius"/>
    </source>
</evidence>
<name>A0ABS7G582_9BACT</name>
<comment type="caution">
    <text evidence="2">The sequence shown here is derived from an EMBL/GenBank/DDBJ whole genome shotgun (WGS) entry which is preliminary data.</text>
</comment>
<feature type="transmembrane region" description="Helical" evidence="1">
    <location>
        <begin position="196"/>
        <end position="217"/>
    </location>
</feature>
<keyword evidence="3" id="KW-1185">Reference proteome</keyword>
<keyword evidence="1" id="KW-0812">Transmembrane</keyword>
<accession>A0ABS7G582</accession>
<keyword evidence="1" id="KW-1133">Transmembrane helix</keyword>
<reference evidence="2 3" key="1">
    <citation type="submission" date="2021-08" db="EMBL/GenBank/DDBJ databases">
        <title>The genome sequence of Chitinophaga sp. B61.</title>
        <authorList>
            <person name="Zhang X."/>
        </authorList>
    </citation>
    <scope>NUCLEOTIDE SEQUENCE [LARGE SCALE GENOMIC DNA]</scope>
    <source>
        <strain evidence="2 3">B61</strain>
    </source>
</reference>
<dbReference type="EMBL" id="JAICCF010000001">
    <property type="protein sequence ID" value="MBW8682792.1"/>
    <property type="molecule type" value="Genomic_DNA"/>
</dbReference>
<dbReference type="RefSeq" id="WP_220248031.1">
    <property type="nucleotide sequence ID" value="NZ_JAICCF010000001.1"/>
</dbReference>
<gene>
    <name evidence="2" type="ORF">K1Y79_00475</name>
</gene>
<feature type="transmembrane region" description="Helical" evidence="1">
    <location>
        <begin position="51"/>
        <end position="72"/>
    </location>
</feature>
<proteinExistence type="predicted"/>
<sequence length="323" mass="36319">MQTTTLLTEQELKILNDLKQPEGATLQGVLTFGIIMFVMGALTSLFAFMDIFAMALAGPILLIGIITIIVAIRKKRRNKDFFNNPPYGNLKQVLTDHLLRVELVGNQVLRYHFQGYQMDFYIAGGQGYHPSFFRHKRPIEDVNTLTNIPVRISYVAFQPQENVLLDIVYGQSTLTEAVVPLDQEDRDKMVKENFQLAGWLFLFGIGIALLIGCFTSFKSDIFPLTLAFSAGPIALISLWIIIDARWLARNADTKIIIRTTVSEILGIRVRSGKTTVRNSFLRLGDGSLMHIPNQSCHPGAKIEIQFVANKAGKRSRLIDLKTY</sequence>
<evidence type="ECO:0000313" key="3">
    <source>
        <dbReference type="Proteomes" id="UP000812961"/>
    </source>
</evidence>
<protein>
    <submittedName>
        <fullName evidence="2">Uncharacterized protein</fullName>
    </submittedName>
</protein>
<dbReference type="Proteomes" id="UP000812961">
    <property type="component" value="Unassembled WGS sequence"/>
</dbReference>
<organism evidence="2 3">
    <name type="scientific">Chitinophaga rhizophila</name>
    <dbReference type="NCBI Taxonomy" id="2866212"/>
    <lineage>
        <taxon>Bacteria</taxon>
        <taxon>Pseudomonadati</taxon>
        <taxon>Bacteroidota</taxon>
        <taxon>Chitinophagia</taxon>
        <taxon>Chitinophagales</taxon>
        <taxon>Chitinophagaceae</taxon>
        <taxon>Chitinophaga</taxon>
    </lineage>
</organism>
<feature type="transmembrane region" description="Helical" evidence="1">
    <location>
        <begin position="24"/>
        <end position="45"/>
    </location>
</feature>
<keyword evidence="1" id="KW-0472">Membrane</keyword>